<gene>
    <name evidence="1" type="ORF">RGQ29_004539</name>
</gene>
<dbReference type="AlphaFoldDB" id="A0AAN7EEJ7"/>
<dbReference type="EMBL" id="JAXUIC010000010">
    <property type="protein sequence ID" value="KAK4569178.1"/>
    <property type="molecule type" value="Genomic_DNA"/>
</dbReference>
<sequence>MVAGVALIFEVQRSARSEARKEEVRKQELEVQIDKYI</sequence>
<name>A0AAN7EEJ7_QUERU</name>
<organism evidence="1 2">
    <name type="scientific">Quercus rubra</name>
    <name type="common">Northern red oak</name>
    <name type="synonym">Quercus borealis</name>
    <dbReference type="NCBI Taxonomy" id="3512"/>
    <lineage>
        <taxon>Eukaryota</taxon>
        <taxon>Viridiplantae</taxon>
        <taxon>Streptophyta</taxon>
        <taxon>Embryophyta</taxon>
        <taxon>Tracheophyta</taxon>
        <taxon>Spermatophyta</taxon>
        <taxon>Magnoliopsida</taxon>
        <taxon>eudicotyledons</taxon>
        <taxon>Gunneridae</taxon>
        <taxon>Pentapetalae</taxon>
        <taxon>rosids</taxon>
        <taxon>fabids</taxon>
        <taxon>Fagales</taxon>
        <taxon>Fagaceae</taxon>
        <taxon>Quercus</taxon>
    </lineage>
</organism>
<keyword evidence="2" id="KW-1185">Reference proteome</keyword>
<dbReference type="Proteomes" id="UP001324115">
    <property type="component" value="Unassembled WGS sequence"/>
</dbReference>
<reference evidence="1 2" key="1">
    <citation type="journal article" date="2023" name="G3 (Bethesda)">
        <title>A haplotype-resolved chromosome-scale genome for Quercus rubra L. provides insights into the genetics of adaptive traits for red oak species.</title>
        <authorList>
            <person name="Kapoor B."/>
            <person name="Jenkins J."/>
            <person name="Schmutz J."/>
            <person name="Zhebentyayeva T."/>
            <person name="Kuelheim C."/>
            <person name="Coggeshall M."/>
            <person name="Heim C."/>
            <person name="Lasky J.R."/>
            <person name="Leites L."/>
            <person name="Islam-Faridi N."/>
            <person name="Romero-Severson J."/>
            <person name="DeLeo V.L."/>
            <person name="Lucas S.M."/>
            <person name="Lazic D."/>
            <person name="Gailing O."/>
            <person name="Carlson J."/>
            <person name="Staton M."/>
        </authorList>
    </citation>
    <scope>NUCLEOTIDE SEQUENCE [LARGE SCALE GENOMIC DNA]</scope>
    <source>
        <strain evidence="1">Pseudo-F2</strain>
    </source>
</reference>
<evidence type="ECO:0000313" key="1">
    <source>
        <dbReference type="EMBL" id="KAK4569178.1"/>
    </source>
</evidence>
<accession>A0AAN7EEJ7</accession>
<proteinExistence type="predicted"/>
<evidence type="ECO:0000313" key="2">
    <source>
        <dbReference type="Proteomes" id="UP001324115"/>
    </source>
</evidence>
<protein>
    <submittedName>
        <fullName evidence="1">Uncharacterized protein</fullName>
    </submittedName>
</protein>
<comment type="caution">
    <text evidence="1">The sequence shown here is derived from an EMBL/GenBank/DDBJ whole genome shotgun (WGS) entry which is preliminary data.</text>
</comment>